<evidence type="ECO:0000259" key="10">
    <source>
        <dbReference type="Pfam" id="PF10260"/>
    </source>
</evidence>
<dbReference type="OrthoDB" id="6335297at2759"/>
<dbReference type="Gene3D" id="3.40.50.2000">
    <property type="entry name" value="Glycogen Phosphorylase B"/>
    <property type="match status" value="1"/>
</dbReference>
<dbReference type="GO" id="GO:0005978">
    <property type="term" value="P:glycogen biosynthetic process"/>
    <property type="evidence" value="ECO:0007669"/>
    <property type="project" value="UniProtKB-UniPathway"/>
</dbReference>
<dbReference type="STRING" id="331657.A0A4U0VLR0"/>
<feature type="transmembrane region" description="Helical" evidence="9">
    <location>
        <begin position="58"/>
        <end position="84"/>
    </location>
</feature>
<reference evidence="11 12" key="1">
    <citation type="submission" date="2017-03" db="EMBL/GenBank/DDBJ databases">
        <title>Genomes of endolithic fungi from Antarctica.</title>
        <authorList>
            <person name="Coleine C."/>
            <person name="Masonjones S."/>
            <person name="Stajich J.E."/>
        </authorList>
    </citation>
    <scope>NUCLEOTIDE SEQUENCE [LARGE SCALE GENOMIC DNA]</scope>
    <source>
        <strain evidence="11 12">CCFEE 5187</strain>
    </source>
</reference>
<comment type="pathway">
    <text evidence="1 7">Glycan biosynthesis; glycogen biosynthesis.</text>
</comment>
<dbReference type="InterPro" id="IPR019387">
    <property type="entry name" value="SAYSvFN_dom"/>
</dbReference>
<feature type="domain" description="SAYSvFN" evidence="10">
    <location>
        <begin position="55"/>
        <end position="119"/>
    </location>
</feature>
<comment type="similarity">
    <text evidence="2 7">Belongs to the glycosyltransferase 3 family.</text>
</comment>
<evidence type="ECO:0000256" key="8">
    <source>
        <dbReference type="SAM" id="MobiDB-lite"/>
    </source>
</evidence>
<dbReference type="Pfam" id="PF10260">
    <property type="entry name" value="SAYSvFN"/>
    <property type="match status" value="1"/>
</dbReference>
<proteinExistence type="inferred from homology"/>
<feature type="region of interest" description="Disordered" evidence="8">
    <location>
        <begin position="713"/>
        <end position="754"/>
    </location>
</feature>
<dbReference type="UniPathway" id="UPA00164"/>
<dbReference type="GO" id="GO:0005737">
    <property type="term" value="C:cytoplasm"/>
    <property type="evidence" value="ECO:0007669"/>
    <property type="project" value="TreeGrafter"/>
</dbReference>
<evidence type="ECO:0000256" key="1">
    <source>
        <dbReference type="ARBA" id="ARBA00004964"/>
    </source>
</evidence>
<keyword evidence="12" id="KW-1185">Reference proteome</keyword>
<evidence type="ECO:0000313" key="12">
    <source>
        <dbReference type="Proteomes" id="UP000308768"/>
    </source>
</evidence>
<comment type="function">
    <text evidence="7">Transfers the glycosyl residue from UDP-Glc to the non-reducing end of alpha-1,4-glucan.</text>
</comment>
<dbReference type="EMBL" id="NAJN01002635">
    <property type="protein sequence ID" value="TKA50290.1"/>
    <property type="molecule type" value="Genomic_DNA"/>
</dbReference>
<dbReference type="GO" id="GO:0004373">
    <property type="term" value="F:alpha-1,4-glucan glucosyltransferase (UDP-glucose donor) activity"/>
    <property type="evidence" value="ECO:0007669"/>
    <property type="project" value="UniProtKB-EC"/>
</dbReference>
<dbReference type="InterPro" id="IPR008631">
    <property type="entry name" value="Glycogen_synth"/>
</dbReference>
<dbReference type="PANTHER" id="PTHR10176">
    <property type="entry name" value="GLYCOGEN SYNTHASE"/>
    <property type="match status" value="1"/>
</dbReference>
<dbReference type="Gene3D" id="6.10.260.10">
    <property type="match status" value="1"/>
</dbReference>
<evidence type="ECO:0000256" key="9">
    <source>
        <dbReference type="SAM" id="Phobius"/>
    </source>
</evidence>
<dbReference type="FunFam" id="3.40.50.2000:FF:000014">
    <property type="entry name" value="Glycogen [starch] synthase"/>
    <property type="match status" value="1"/>
</dbReference>
<evidence type="ECO:0000256" key="3">
    <source>
        <dbReference type="ARBA" id="ARBA00022676"/>
    </source>
</evidence>
<evidence type="ECO:0000313" key="11">
    <source>
        <dbReference type="EMBL" id="TKA50290.1"/>
    </source>
</evidence>
<organism evidence="11 12">
    <name type="scientific">Cryomyces minteri</name>
    <dbReference type="NCBI Taxonomy" id="331657"/>
    <lineage>
        <taxon>Eukaryota</taxon>
        <taxon>Fungi</taxon>
        <taxon>Dikarya</taxon>
        <taxon>Ascomycota</taxon>
        <taxon>Pezizomycotina</taxon>
        <taxon>Dothideomycetes</taxon>
        <taxon>Dothideomycetes incertae sedis</taxon>
        <taxon>Cryomyces</taxon>
    </lineage>
</organism>
<protein>
    <recommendedName>
        <fullName evidence="7">Glycogen [starch] synthase</fullName>
        <ecNumber evidence="7">2.4.1.11</ecNumber>
    </recommendedName>
</protein>
<keyword evidence="4 7" id="KW-0808">Transferase</keyword>
<evidence type="ECO:0000256" key="7">
    <source>
        <dbReference type="RuleBase" id="RU363104"/>
    </source>
</evidence>
<keyword evidence="3 7" id="KW-0328">Glycosyltransferase</keyword>
<dbReference type="PANTHER" id="PTHR10176:SF3">
    <property type="entry name" value="GLYCOGEN [STARCH] SYNTHASE"/>
    <property type="match status" value="1"/>
</dbReference>
<sequence>MVSRPAVSEPKKPKKPYDIKKADLHLDEYIAEQDSRSPKILLQRAYTHLRSSRQFHSYLALQSVAALIGYGQPMLVVGLLWAMYVNTGKRKEGEMSAYSLFNEGVEAIEGTFRLAQLKQRAAGVRANLWILRPMVALCSAREIRVRTLRVAMEQPKISPTGLGIKKRTDPPLYTTGFRIADQTNVWTVYRRSEKREEKIYTQVLILGLNTKRRKQVGDLWSTAGIPSPPDDGETNEAIVFGYLIAWFLGEYVFHEKDRAVVAQFHEWLAGVALPLCKKRRIDVTTIFTTHATLLGRYLCAGSVDFYNNLQYFDCDAEAGKRGIYHRYCIERGAAHSADVFTTVSHITAYESEHLLKRKPDGVLPNGLNVKKFSATHEFQNLHQQAKLKINDFVRGHFYGQNDFDLDKTLYLFTAGRYEYRNKGVDMFIESLARLNHQMKSAGSDMTVVAFIIMPAQTQSLTVEALKGQAVIKSLHDTVKSIEEEIGKKIFERALAWHEGQELPEDKDLMTAQDKIMLRRRLYAMKRNNLPPIVTHNMVNDAEDPILNQIRRCQLFNHPTDRVKIVFHPEFLSSANPVLPMDYDDFVRGTHMGVFASYYEPWGYTPAECTVMGVPSITTNLSGFGCYMEELIENAQDYGIYIVDRRMKGVDDSVNQLAQYMYDFTTKSKRQRINQRNRTERLSDLLDWKRMGMEYVKARQLALRRAYPNSFEGDEEPGFFDGTEMKVSRPLSAPGSPRDRSGMMTPGDFASLQEGREGLSTEDYIAWKLPEEEDPDEYPFPLTLKAKKTS</sequence>
<comment type="catalytic activity">
    <reaction evidence="6">
        <text>[(1-&gt;4)-alpha-D-glucosyl](n) + UDP-alpha-D-glucose = [(1-&gt;4)-alpha-D-glucosyl](n+1) + UDP + H(+)</text>
        <dbReference type="Rhea" id="RHEA:18549"/>
        <dbReference type="Rhea" id="RHEA-COMP:9584"/>
        <dbReference type="Rhea" id="RHEA-COMP:9587"/>
        <dbReference type="ChEBI" id="CHEBI:15378"/>
        <dbReference type="ChEBI" id="CHEBI:15444"/>
        <dbReference type="ChEBI" id="CHEBI:58223"/>
        <dbReference type="ChEBI" id="CHEBI:58885"/>
        <dbReference type="EC" id="2.4.1.11"/>
    </reaction>
    <physiologicalReaction direction="left-to-right" evidence="6">
        <dbReference type="Rhea" id="RHEA:18550"/>
    </physiologicalReaction>
</comment>
<gene>
    <name evidence="11" type="ORF">B0A49_10278</name>
</gene>
<accession>A0A4U0VLR0</accession>
<evidence type="ECO:0000256" key="6">
    <source>
        <dbReference type="ARBA" id="ARBA00047345"/>
    </source>
</evidence>
<keyword evidence="9" id="KW-1133">Transmembrane helix</keyword>
<dbReference type="Proteomes" id="UP000308768">
    <property type="component" value="Unassembled WGS sequence"/>
</dbReference>
<dbReference type="SUPFAM" id="SSF53756">
    <property type="entry name" value="UDP-Glycosyltransferase/glycogen phosphorylase"/>
    <property type="match status" value="2"/>
</dbReference>
<evidence type="ECO:0000256" key="5">
    <source>
        <dbReference type="ARBA" id="ARBA00023056"/>
    </source>
</evidence>
<comment type="caution">
    <text evidence="11">The sequence shown here is derived from an EMBL/GenBank/DDBJ whole genome shotgun (WGS) entry which is preliminary data.</text>
</comment>
<feature type="non-terminal residue" evidence="11">
    <location>
        <position position="789"/>
    </location>
</feature>
<evidence type="ECO:0000256" key="2">
    <source>
        <dbReference type="ARBA" id="ARBA00010686"/>
    </source>
</evidence>
<dbReference type="EC" id="2.4.1.11" evidence="7"/>
<name>A0A4U0VLR0_9PEZI</name>
<keyword evidence="9" id="KW-0472">Membrane</keyword>
<dbReference type="AlphaFoldDB" id="A0A4U0VLR0"/>
<keyword evidence="9" id="KW-0812">Transmembrane</keyword>
<dbReference type="Pfam" id="PF05693">
    <property type="entry name" value="Glycogen_syn"/>
    <property type="match status" value="1"/>
</dbReference>
<evidence type="ECO:0000256" key="4">
    <source>
        <dbReference type="ARBA" id="ARBA00022679"/>
    </source>
</evidence>
<keyword evidence="5 7" id="KW-0320">Glycogen biosynthesis</keyword>